<evidence type="ECO:0000256" key="10">
    <source>
        <dbReference type="RuleBase" id="RU362123"/>
    </source>
</evidence>
<feature type="region of interest" description="Disordered" evidence="11">
    <location>
        <begin position="53"/>
        <end position="79"/>
    </location>
</feature>
<dbReference type="PROSITE" id="PS52015">
    <property type="entry name" value="TONB_CTD"/>
    <property type="match status" value="1"/>
</dbReference>
<dbReference type="GO" id="GO:0015031">
    <property type="term" value="P:protein transport"/>
    <property type="evidence" value="ECO:0007669"/>
    <property type="project" value="UniProtKB-UniRule"/>
</dbReference>
<protein>
    <recommendedName>
        <fullName evidence="10">Protein TonB</fullName>
    </recommendedName>
</protein>
<keyword evidence="3 10" id="KW-0813">Transport</keyword>
<feature type="transmembrane region" description="Helical" evidence="10">
    <location>
        <begin position="6"/>
        <end position="26"/>
    </location>
</feature>
<dbReference type="FunFam" id="3.30.1150.10:FF:000006">
    <property type="entry name" value="Protein TonB"/>
    <property type="match status" value="1"/>
</dbReference>
<evidence type="ECO:0000256" key="9">
    <source>
        <dbReference type="ARBA" id="ARBA00023136"/>
    </source>
</evidence>
<accession>A0A1E5CVP8</accession>
<dbReference type="SUPFAM" id="SSF74653">
    <property type="entry name" value="TolA/TonB C-terminal domain"/>
    <property type="match status" value="1"/>
</dbReference>
<evidence type="ECO:0000259" key="12">
    <source>
        <dbReference type="PROSITE" id="PS52015"/>
    </source>
</evidence>
<evidence type="ECO:0000256" key="2">
    <source>
        <dbReference type="ARBA" id="ARBA00006555"/>
    </source>
</evidence>
<comment type="caution">
    <text evidence="13">The sequence shown here is derived from an EMBL/GenBank/DDBJ whole genome shotgun (WGS) entry which is preliminary data.</text>
</comment>
<comment type="subcellular location">
    <subcellularLocation>
        <location evidence="1 10">Cell inner membrane</location>
        <topology evidence="1 10">Single-pass membrane protein</topology>
        <orientation evidence="1 10">Periplasmic side</orientation>
    </subcellularLocation>
</comment>
<comment type="function">
    <text evidence="10">Interacts with outer membrane receptor proteins that carry out high-affinity binding and energy dependent uptake into the periplasmic space of specific substrates. It could act to transduce energy from the cytoplasmic membrane to specific energy-requiring processes in the outer membrane, resulting in the release into the periplasm of ligands bound by these outer membrane proteins.</text>
</comment>
<dbReference type="RefSeq" id="WP_017052260.1">
    <property type="nucleotide sequence ID" value="NZ_AJYW02000205.1"/>
</dbReference>
<gene>
    <name evidence="13" type="ORF">A130_18150</name>
</gene>
<dbReference type="EMBL" id="AJYW02000205">
    <property type="protein sequence ID" value="OEE74061.1"/>
    <property type="molecule type" value="Genomic_DNA"/>
</dbReference>
<evidence type="ECO:0000256" key="4">
    <source>
        <dbReference type="ARBA" id="ARBA00022475"/>
    </source>
</evidence>
<dbReference type="Gene3D" id="3.30.1150.10">
    <property type="match status" value="1"/>
</dbReference>
<keyword evidence="10" id="KW-0735">Signal-anchor</keyword>
<evidence type="ECO:0000256" key="3">
    <source>
        <dbReference type="ARBA" id="ARBA00022448"/>
    </source>
</evidence>
<reference evidence="13 14" key="1">
    <citation type="journal article" date="2012" name="Science">
        <title>Ecological populations of bacteria act as socially cohesive units of antibiotic production and resistance.</title>
        <authorList>
            <person name="Cordero O.X."/>
            <person name="Wildschutte H."/>
            <person name="Kirkup B."/>
            <person name="Proehl S."/>
            <person name="Ngo L."/>
            <person name="Hussain F."/>
            <person name="Le Roux F."/>
            <person name="Mincer T."/>
            <person name="Polz M.F."/>
        </authorList>
    </citation>
    <scope>NUCLEOTIDE SEQUENCE [LARGE SCALE GENOMIC DNA]</scope>
    <source>
        <strain evidence="13 14">FF-238</strain>
    </source>
</reference>
<evidence type="ECO:0000256" key="7">
    <source>
        <dbReference type="ARBA" id="ARBA00022927"/>
    </source>
</evidence>
<keyword evidence="7 10" id="KW-0653">Protein transport</keyword>
<evidence type="ECO:0000313" key="13">
    <source>
        <dbReference type="EMBL" id="OEE74061.1"/>
    </source>
</evidence>
<dbReference type="NCBIfam" id="TIGR01352">
    <property type="entry name" value="tonB_Cterm"/>
    <property type="match status" value="1"/>
</dbReference>
<evidence type="ECO:0000313" key="14">
    <source>
        <dbReference type="Proteomes" id="UP000094165"/>
    </source>
</evidence>
<dbReference type="InterPro" id="IPR003538">
    <property type="entry name" value="TonB"/>
</dbReference>
<dbReference type="PANTHER" id="PTHR33446">
    <property type="entry name" value="PROTEIN TONB-RELATED"/>
    <property type="match status" value="1"/>
</dbReference>
<dbReference type="GO" id="GO:0005886">
    <property type="term" value="C:plasma membrane"/>
    <property type="evidence" value="ECO:0007669"/>
    <property type="project" value="UniProtKB-SubCell"/>
</dbReference>
<evidence type="ECO:0000256" key="5">
    <source>
        <dbReference type="ARBA" id="ARBA00022519"/>
    </source>
</evidence>
<evidence type="ECO:0000256" key="1">
    <source>
        <dbReference type="ARBA" id="ARBA00004383"/>
    </source>
</evidence>
<dbReference type="PANTHER" id="PTHR33446:SF14">
    <property type="entry name" value="PROTEIN TONB"/>
    <property type="match status" value="1"/>
</dbReference>
<dbReference type="Proteomes" id="UP000094165">
    <property type="component" value="Unassembled WGS sequence"/>
</dbReference>
<keyword evidence="4 10" id="KW-1003">Cell membrane</keyword>
<organism evidence="13 14">
    <name type="scientific">Vibrio genomosp. F6 str. FF-238</name>
    <dbReference type="NCBI Taxonomy" id="1191298"/>
    <lineage>
        <taxon>Bacteria</taxon>
        <taxon>Pseudomonadati</taxon>
        <taxon>Pseudomonadota</taxon>
        <taxon>Gammaproteobacteria</taxon>
        <taxon>Vibrionales</taxon>
        <taxon>Vibrionaceae</taxon>
        <taxon>Vibrio</taxon>
    </lineage>
</organism>
<sequence>MLRLLMALPFAVAISIGLFTFMAWMVDSGHQRTPEQAETLSFNMLMIEQEEALQRRKRSVPEQPKAPEMPPKSAMNQAKTEATVSNPKLSLPDLGLNTVANGLAINMPTFGDFGSNQKAMPLYRVEPRYPAKAKKRKVEGFVEMEFTIDKTGRPTEIKITSAKPARMFDRSARRALKKWKYQPKIVDGQSVEQLGQTVRIEFKMDK</sequence>
<dbReference type="Pfam" id="PF03544">
    <property type="entry name" value="TonB_C"/>
    <property type="match status" value="1"/>
</dbReference>
<dbReference type="GO" id="GO:0031992">
    <property type="term" value="F:energy transducer activity"/>
    <property type="evidence" value="ECO:0007669"/>
    <property type="project" value="InterPro"/>
</dbReference>
<dbReference type="AlphaFoldDB" id="A0A1E5CVP8"/>
<proteinExistence type="inferred from homology"/>
<keyword evidence="14" id="KW-1185">Reference proteome</keyword>
<keyword evidence="8 10" id="KW-1133">Transmembrane helix</keyword>
<evidence type="ECO:0000256" key="8">
    <source>
        <dbReference type="ARBA" id="ARBA00022989"/>
    </source>
</evidence>
<keyword evidence="5 10" id="KW-0997">Cell inner membrane</keyword>
<dbReference type="GO" id="GO:0030288">
    <property type="term" value="C:outer membrane-bounded periplasmic space"/>
    <property type="evidence" value="ECO:0007669"/>
    <property type="project" value="InterPro"/>
</dbReference>
<dbReference type="InterPro" id="IPR006260">
    <property type="entry name" value="TonB/TolA_C"/>
</dbReference>
<dbReference type="InterPro" id="IPR037682">
    <property type="entry name" value="TonB_C"/>
</dbReference>
<evidence type="ECO:0000256" key="11">
    <source>
        <dbReference type="SAM" id="MobiDB-lite"/>
    </source>
</evidence>
<comment type="similarity">
    <text evidence="2 10">Belongs to the TonB family.</text>
</comment>
<feature type="domain" description="TonB C-terminal" evidence="12">
    <location>
        <begin position="114"/>
        <end position="206"/>
    </location>
</feature>
<keyword evidence="9 10" id="KW-0472">Membrane</keyword>
<dbReference type="GO" id="GO:0015891">
    <property type="term" value="P:siderophore transport"/>
    <property type="evidence" value="ECO:0007669"/>
    <property type="project" value="InterPro"/>
</dbReference>
<dbReference type="InterPro" id="IPR051045">
    <property type="entry name" value="TonB-dependent_transducer"/>
</dbReference>
<evidence type="ECO:0000256" key="6">
    <source>
        <dbReference type="ARBA" id="ARBA00022692"/>
    </source>
</evidence>
<dbReference type="GO" id="GO:0055085">
    <property type="term" value="P:transmembrane transport"/>
    <property type="evidence" value="ECO:0007669"/>
    <property type="project" value="InterPro"/>
</dbReference>
<name>A0A1E5CVP8_9VIBR</name>
<dbReference type="PRINTS" id="PR01374">
    <property type="entry name" value="TONBPROTEIN"/>
</dbReference>
<keyword evidence="6 10" id="KW-0812">Transmembrane</keyword>